<dbReference type="Gene3D" id="1.20.5.170">
    <property type="match status" value="1"/>
</dbReference>
<feature type="compositionally biased region" description="Low complexity" evidence="3">
    <location>
        <begin position="159"/>
        <end position="178"/>
    </location>
</feature>
<dbReference type="InterPro" id="IPR050936">
    <property type="entry name" value="AP-1-like"/>
</dbReference>
<evidence type="ECO:0000313" key="6">
    <source>
        <dbReference type="Proteomes" id="UP001271007"/>
    </source>
</evidence>
<feature type="compositionally biased region" description="Low complexity" evidence="3">
    <location>
        <begin position="128"/>
        <end position="146"/>
    </location>
</feature>
<evidence type="ECO:0000256" key="2">
    <source>
        <dbReference type="ARBA" id="ARBA00023242"/>
    </source>
</evidence>
<dbReference type="GO" id="GO:0001228">
    <property type="term" value="F:DNA-binding transcription activator activity, RNA polymerase II-specific"/>
    <property type="evidence" value="ECO:0007669"/>
    <property type="project" value="TreeGrafter"/>
</dbReference>
<evidence type="ECO:0000313" key="5">
    <source>
        <dbReference type="EMBL" id="KAK3050082.1"/>
    </source>
</evidence>
<comment type="caution">
    <text evidence="5">The sequence shown here is derived from an EMBL/GenBank/DDBJ whole genome shotgun (WGS) entry which is preliminary data.</text>
</comment>
<dbReference type="EMBL" id="JAWDJX010000035">
    <property type="protein sequence ID" value="KAK3050082.1"/>
    <property type="molecule type" value="Genomic_DNA"/>
</dbReference>
<keyword evidence="6" id="KW-1185">Reference proteome</keyword>
<dbReference type="InterPro" id="IPR004827">
    <property type="entry name" value="bZIP"/>
</dbReference>
<feature type="region of interest" description="Disordered" evidence="3">
    <location>
        <begin position="115"/>
        <end position="191"/>
    </location>
</feature>
<dbReference type="AlphaFoldDB" id="A0AAJ0DAD6"/>
<feature type="domain" description="BZIP" evidence="4">
    <location>
        <begin position="44"/>
        <end position="109"/>
    </location>
</feature>
<dbReference type="PANTHER" id="PTHR40621:SF6">
    <property type="entry name" value="AP-1-LIKE TRANSCRIPTION FACTOR YAP1-RELATED"/>
    <property type="match status" value="1"/>
</dbReference>
<evidence type="ECO:0000259" key="4">
    <source>
        <dbReference type="SMART" id="SM00338"/>
    </source>
</evidence>
<organism evidence="5 6">
    <name type="scientific">Extremus antarcticus</name>
    <dbReference type="NCBI Taxonomy" id="702011"/>
    <lineage>
        <taxon>Eukaryota</taxon>
        <taxon>Fungi</taxon>
        <taxon>Dikarya</taxon>
        <taxon>Ascomycota</taxon>
        <taxon>Pezizomycotina</taxon>
        <taxon>Dothideomycetes</taxon>
        <taxon>Dothideomycetidae</taxon>
        <taxon>Mycosphaerellales</taxon>
        <taxon>Extremaceae</taxon>
        <taxon>Extremus</taxon>
    </lineage>
</organism>
<dbReference type="CDD" id="cd14688">
    <property type="entry name" value="bZIP_YAP"/>
    <property type="match status" value="1"/>
</dbReference>
<feature type="compositionally biased region" description="Polar residues" evidence="3">
    <location>
        <begin position="179"/>
        <end position="188"/>
    </location>
</feature>
<dbReference type="Proteomes" id="UP001271007">
    <property type="component" value="Unassembled WGS sequence"/>
</dbReference>
<evidence type="ECO:0000256" key="3">
    <source>
        <dbReference type="SAM" id="MobiDB-lite"/>
    </source>
</evidence>
<name>A0AAJ0DAD6_9PEZI</name>
<dbReference type="GO" id="GO:0090575">
    <property type="term" value="C:RNA polymerase II transcription regulator complex"/>
    <property type="evidence" value="ECO:0007669"/>
    <property type="project" value="TreeGrafter"/>
</dbReference>
<gene>
    <name evidence="5" type="ORF">LTR09_008737</name>
</gene>
<accession>A0AAJ0DAD6</accession>
<dbReference type="InterPro" id="IPR046347">
    <property type="entry name" value="bZIP_sf"/>
</dbReference>
<dbReference type="SUPFAM" id="SSF57959">
    <property type="entry name" value="Leucine zipper domain"/>
    <property type="match status" value="1"/>
</dbReference>
<dbReference type="SMART" id="SM00338">
    <property type="entry name" value="BRLZ"/>
    <property type="match status" value="1"/>
</dbReference>
<feature type="compositionally biased region" description="Polar residues" evidence="3">
    <location>
        <begin position="1"/>
        <end position="15"/>
    </location>
</feature>
<reference evidence="5" key="1">
    <citation type="submission" date="2023-04" db="EMBL/GenBank/DDBJ databases">
        <title>Black Yeasts Isolated from many extreme environments.</title>
        <authorList>
            <person name="Coleine C."/>
            <person name="Stajich J.E."/>
            <person name="Selbmann L."/>
        </authorList>
    </citation>
    <scope>NUCLEOTIDE SEQUENCE</scope>
    <source>
        <strain evidence="5">CCFEE 5312</strain>
    </source>
</reference>
<proteinExistence type="predicted"/>
<keyword evidence="2" id="KW-0539">Nucleus</keyword>
<feature type="region of interest" description="Disordered" evidence="3">
    <location>
        <begin position="1"/>
        <end position="70"/>
    </location>
</feature>
<sequence>MLDGSNSGGERSPLSNIPFLKGITSEKKQTTKDGEPAKRRGPKPDSKPALTRRQELNRQAQRTHRERKEQYIKALEQEVLRLKDTFAESTREREKILDENRKLKALLAQNGISYDFGKSPVKFQRENSGYGPSSSGSISGSYRPGSDSTGFSPPSSHGLPMQMQQVQHQQVDSLQQPQMRNNLAQPPDNNIEYDQIGIDFVLTYDSHGNPLRVPAPYPSPPR</sequence>
<feature type="compositionally biased region" description="Basic and acidic residues" evidence="3">
    <location>
        <begin position="24"/>
        <end position="56"/>
    </location>
</feature>
<dbReference type="GO" id="GO:0000976">
    <property type="term" value="F:transcription cis-regulatory region binding"/>
    <property type="evidence" value="ECO:0007669"/>
    <property type="project" value="InterPro"/>
</dbReference>
<dbReference type="PANTHER" id="PTHR40621">
    <property type="entry name" value="TRANSCRIPTION FACTOR KAPC-RELATED"/>
    <property type="match status" value="1"/>
</dbReference>
<protein>
    <recommendedName>
        <fullName evidence="4">BZIP domain-containing protein</fullName>
    </recommendedName>
</protein>
<evidence type="ECO:0000256" key="1">
    <source>
        <dbReference type="ARBA" id="ARBA00004123"/>
    </source>
</evidence>
<comment type="subcellular location">
    <subcellularLocation>
        <location evidence="1">Nucleus</location>
    </subcellularLocation>
</comment>